<evidence type="ECO:0000259" key="8">
    <source>
        <dbReference type="PROSITE" id="PS51332"/>
    </source>
</evidence>
<evidence type="ECO:0000256" key="7">
    <source>
        <dbReference type="ARBA" id="ARBA00023014"/>
    </source>
</evidence>
<dbReference type="InterPro" id="IPR006158">
    <property type="entry name" value="Cobalamin-bd"/>
</dbReference>
<comment type="caution">
    <text evidence="10">The sequence shown here is derived from an EMBL/GenBank/DDBJ whole genome shotgun (WGS) entry which is preliminary data.</text>
</comment>
<proteinExistence type="predicted"/>
<dbReference type="AlphaFoldDB" id="A0A1F4RPH8"/>
<dbReference type="InterPro" id="IPR036724">
    <property type="entry name" value="Cobalamin-bd_sf"/>
</dbReference>
<dbReference type="SUPFAM" id="SSF52242">
    <property type="entry name" value="Cobalamin (vitamin B12)-binding domain"/>
    <property type="match status" value="1"/>
</dbReference>
<dbReference type="Gene3D" id="3.40.50.280">
    <property type="entry name" value="Cobalamin-binding domain"/>
    <property type="match status" value="1"/>
</dbReference>
<accession>A0A1F4RPH8</accession>
<protein>
    <submittedName>
        <fullName evidence="10">Uncharacterized protein</fullName>
    </submittedName>
</protein>
<gene>
    <name evidence="10" type="ORF">A3F86_03340</name>
</gene>
<evidence type="ECO:0000256" key="1">
    <source>
        <dbReference type="ARBA" id="ARBA00001966"/>
    </source>
</evidence>
<evidence type="ECO:0000313" key="10">
    <source>
        <dbReference type="EMBL" id="OGC10081.1"/>
    </source>
</evidence>
<feature type="domain" description="Radical SAM core" evidence="9">
    <location>
        <begin position="169"/>
        <end position="366"/>
    </location>
</feature>
<dbReference type="CDD" id="cd02068">
    <property type="entry name" value="radical_SAM_B12_BD"/>
    <property type="match status" value="1"/>
</dbReference>
<evidence type="ECO:0000259" key="9">
    <source>
        <dbReference type="PROSITE" id="PS51918"/>
    </source>
</evidence>
<dbReference type="SFLD" id="SFLDG01123">
    <property type="entry name" value="methyltransferase_(Class_B)"/>
    <property type="match status" value="1"/>
</dbReference>
<dbReference type="Pfam" id="PF02310">
    <property type="entry name" value="B12-binding"/>
    <property type="match status" value="1"/>
</dbReference>
<keyword evidence="3" id="KW-0808">Transferase</keyword>
<dbReference type="Pfam" id="PF04055">
    <property type="entry name" value="Radical_SAM"/>
    <property type="match status" value="1"/>
</dbReference>
<dbReference type="GO" id="GO:0003824">
    <property type="term" value="F:catalytic activity"/>
    <property type="evidence" value="ECO:0007669"/>
    <property type="project" value="InterPro"/>
</dbReference>
<dbReference type="Gene3D" id="3.80.30.20">
    <property type="entry name" value="tm_1862 like domain"/>
    <property type="match status" value="1"/>
</dbReference>
<keyword evidence="7" id="KW-0411">Iron-sulfur</keyword>
<evidence type="ECO:0000256" key="4">
    <source>
        <dbReference type="ARBA" id="ARBA00022691"/>
    </source>
</evidence>
<reference evidence="10 11" key="1">
    <citation type="journal article" date="2016" name="Nat. Commun.">
        <title>Thousands of microbial genomes shed light on interconnected biogeochemical processes in an aquifer system.</title>
        <authorList>
            <person name="Anantharaman K."/>
            <person name="Brown C.T."/>
            <person name="Hug L.A."/>
            <person name="Sharon I."/>
            <person name="Castelle C.J."/>
            <person name="Probst A.J."/>
            <person name="Thomas B.C."/>
            <person name="Singh A."/>
            <person name="Wilkins M.J."/>
            <person name="Karaoz U."/>
            <person name="Brodie E.L."/>
            <person name="Williams K.H."/>
            <person name="Hubbard S.S."/>
            <person name="Banfield J.F."/>
        </authorList>
    </citation>
    <scope>NUCLEOTIDE SEQUENCE [LARGE SCALE GENOMIC DNA]</scope>
</reference>
<keyword evidence="5" id="KW-0479">Metal-binding</keyword>
<evidence type="ECO:0000256" key="6">
    <source>
        <dbReference type="ARBA" id="ARBA00023004"/>
    </source>
</evidence>
<comment type="cofactor">
    <cofactor evidence="1">
        <name>[4Fe-4S] cluster</name>
        <dbReference type="ChEBI" id="CHEBI:49883"/>
    </cofactor>
</comment>
<dbReference type="Proteomes" id="UP000179095">
    <property type="component" value="Unassembled WGS sequence"/>
</dbReference>
<dbReference type="PROSITE" id="PS51332">
    <property type="entry name" value="B12_BINDING"/>
    <property type="match status" value="1"/>
</dbReference>
<feature type="non-terminal residue" evidence="10">
    <location>
        <position position="366"/>
    </location>
</feature>
<dbReference type="PROSITE" id="PS51918">
    <property type="entry name" value="RADICAL_SAM"/>
    <property type="match status" value="1"/>
</dbReference>
<sequence>MTRVALINCGKDTRFSSSEPLHLGSLASYLEMNGIEVAIIDELSGQNVRLEIAQFKPDIIGLTATTPLVDDAYRIAEKYKAQGVLTVMGGVHASVYPEEALKHVDVVVVGEGERAFLDIIKENIRAGVVSRPIINNLDEIPRPARHLMNMEYYLNSAERFHESYLYFVPPQTKVASIFTSRGCPYSCIYCHNTWRGTPFRFNSVDRVILEIKRLVKDYGVGAIFFIEDNLFVNKKRLRAICQRMKEERLDIVWAGNARVDNIDLEILKIAQEAGCRQITFGFESGSQRILDVLNKKTTVEQNKRAVALCKQAGLLVNGTFMIGSPTETLADIEATRKFIAENPIDRPGICITTPFPGTELWNWCEQ</sequence>
<dbReference type="SFLD" id="SFLDG01082">
    <property type="entry name" value="B12-binding_domain_containing"/>
    <property type="match status" value="1"/>
</dbReference>
<dbReference type="EMBL" id="METQ01000004">
    <property type="protein sequence ID" value="OGC10081.1"/>
    <property type="molecule type" value="Genomic_DNA"/>
</dbReference>
<dbReference type="PANTHER" id="PTHR43409">
    <property type="entry name" value="ANAEROBIC MAGNESIUM-PROTOPORPHYRIN IX MONOMETHYL ESTER CYCLASE-RELATED"/>
    <property type="match status" value="1"/>
</dbReference>
<evidence type="ECO:0000256" key="3">
    <source>
        <dbReference type="ARBA" id="ARBA00022679"/>
    </source>
</evidence>
<dbReference type="CDD" id="cd01335">
    <property type="entry name" value="Radical_SAM"/>
    <property type="match status" value="1"/>
</dbReference>
<name>A0A1F4RPH8_UNCSA</name>
<keyword evidence="4" id="KW-0949">S-adenosyl-L-methionine</keyword>
<dbReference type="InterPro" id="IPR006638">
    <property type="entry name" value="Elp3/MiaA/NifB-like_rSAM"/>
</dbReference>
<dbReference type="InterPro" id="IPR007197">
    <property type="entry name" value="rSAM"/>
</dbReference>
<dbReference type="GO" id="GO:0046872">
    <property type="term" value="F:metal ion binding"/>
    <property type="evidence" value="ECO:0007669"/>
    <property type="project" value="UniProtKB-KW"/>
</dbReference>
<evidence type="ECO:0000256" key="5">
    <source>
        <dbReference type="ARBA" id="ARBA00022723"/>
    </source>
</evidence>
<dbReference type="PANTHER" id="PTHR43409:SF7">
    <property type="entry name" value="BLL1977 PROTEIN"/>
    <property type="match status" value="1"/>
</dbReference>
<organism evidence="10 11">
    <name type="scientific">candidate division WOR-1 bacterium RIFCSPLOWO2_12_FULL_45_9</name>
    <dbReference type="NCBI Taxonomy" id="1802568"/>
    <lineage>
        <taxon>Bacteria</taxon>
        <taxon>Bacillati</taxon>
        <taxon>Saganbacteria</taxon>
    </lineage>
</organism>
<dbReference type="InterPro" id="IPR023404">
    <property type="entry name" value="rSAM_horseshoe"/>
</dbReference>
<dbReference type="SFLD" id="SFLDS00029">
    <property type="entry name" value="Radical_SAM"/>
    <property type="match status" value="1"/>
</dbReference>
<feature type="domain" description="B12-binding" evidence="8">
    <location>
        <begin position="1"/>
        <end position="130"/>
    </location>
</feature>
<dbReference type="STRING" id="1802568.A3F86_03340"/>
<dbReference type="InterPro" id="IPR034466">
    <property type="entry name" value="Methyltransferase_Class_B"/>
</dbReference>
<dbReference type="InterPro" id="IPR051198">
    <property type="entry name" value="BchE-like"/>
</dbReference>
<dbReference type="GO" id="GO:0051539">
    <property type="term" value="F:4 iron, 4 sulfur cluster binding"/>
    <property type="evidence" value="ECO:0007669"/>
    <property type="project" value="UniProtKB-KW"/>
</dbReference>
<dbReference type="InterPro" id="IPR058240">
    <property type="entry name" value="rSAM_sf"/>
</dbReference>
<keyword evidence="2" id="KW-0489">Methyltransferase</keyword>
<dbReference type="GO" id="GO:0031419">
    <property type="term" value="F:cobalamin binding"/>
    <property type="evidence" value="ECO:0007669"/>
    <property type="project" value="InterPro"/>
</dbReference>
<evidence type="ECO:0000313" key="11">
    <source>
        <dbReference type="Proteomes" id="UP000179095"/>
    </source>
</evidence>
<dbReference type="SUPFAM" id="SSF102114">
    <property type="entry name" value="Radical SAM enzymes"/>
    <property type="match status" value="1"/>
</dbReference>
<dbReference type="SMART" id="SM00729">
    <property type="entry name" value="Elp3"/>
    <property type="match status" value="1"/>
</dbReference>
<keyword evidence="6" id="KW-0408">Iron</keyword>
<evidence type="ECO:0000256" key="2">
    <source>
        <dbReference type="ARBA" id="ARBA00022603"/>
    </source>
</evidence>